<dbReference type="Pfam" id="PF14559">
    <property type="entry name" value="TPR_19"/>
    <property type="match status" value="1"/>
</dbReference>
<dbReference type="EMBL" id="LBWA01000002">
    <property type="protein sequence ID" value="KKQ98504.1"/>
    <property type="molecule type" value="Genomic_DNA"/>
</dbReference>
<organism evidence="2 3">
    <name type="scientific">Candidatus Woesebacteria bacterium GW2011_GWA1_39_12</name>
    <dbReference type="NCBI Taxonomy" id="1618549"/>
    <lineage>
        <taxon>Bacteria</taxon>
        <taxon>Candidatus Woeseibacteriota</taxon>
    </lineage>
</organism>
<reference evidence="2 3" key="1">
    <citation type="journal article" date="2015" name="Nature">
        <title>rRNA introns, odd ribosomes, and small enigmatic genomes across a large radiation of phyla.</title>
        <authorList>
            <person name="Brown C.T."/>
            <person name="Hug L.A."/>
            <person name="Thomas B.C."/>
            <person name="Sharon I."/>
            <person name="Castelle C.J."/>
            <person name="Singh A."/>
            <person name="Wilkins M.J."/>
            <person name="Williams K.H."/>
            <person name="Banfield J.F."/>
        </authorList>
    </citation>
    <scope>NUCLEOTIDE SEQUENCE [LARGE SCALE GENOMIC DNA]</scope>
</reference>
<name>A0A0G0PK47_9BACT</name>
<evidence type="ECO:0000313" key="3">
    <source>
        <dbReference type="Proteomes" id="UP000034325"/>
    </source>
</evidence>
<feature type="repeat" description="TPR" evidence="1">
    <location>
        <begin position="36"/>
        <end position="69"/>
    </location>
</feature>
<gene>
    <name evidence="2" type="ORF">UT23_C0002G0004</name>
</gene>
<dbReference type="Proteomes" id="UP000034325">
    <property type="component" value="Unassembled WGS sequence"/>
</dbReference>
<dbReference type="AlphaFoldDB" id="A0A0G0PK47"/>
<evidence type="ECO:0000313" key="2">
    <source>
        <dbReference type="EMBL" id="KKQ98504.1"/>
    </source>
</evidence>
<keyword evidence="1" id="KW-0802">TPR repeat</keyword>
<accession>A0A0G0PK47</accession>
<dbReference type="Gene3D" id="1.25.40.10">
    <property type="entry name" value="Tetratricopeptide repeat domain"/>
    <property type="match status" value="1"/>
</dbReference>
<comment type="caution">
    <text evidence="2">The sequence shown here is derived from an EMBL/GenBank/DDBJ whole genome shotgun (WGS) entry which is preliminary data.</text>
</comment>
<protein>
    <submittedName>
        <fullName evidence="2">TPR domain protein</fullName>
    </submittedName>
</protein>
<evidence type="ECO:0000256" key="1">
    <source>
        <dbReference type="PROSITE-ProRule" id="PRU00339"/>
    </source>
</evidence>
<dbReference type="SUPFAM" id="SSF48452">
    <property type="entry name" value="TPR-like"/>
    <property type="match status" value="1"/>
</dbReference>
<proteinExistence type="predicted"/>
<dbReference type="InterPro" id="IPR019734">
    <property type="entry name" value="TPR_rpt"/>
</dbReference>
<sequence>MDKNLAQEAIYAALSGNWQKALSLNQEILKNEPNDVEALNRLARAYSEIGNLKKAKETAQKVLKNDPSNSIASKALEKWKSLKKSDTHTQKPSDPQIYLEEPGKTKILNLLNLGGPKILAKLDAGDEVKLNSHAHKVSVNTFDGKYIGKLPDDISARLRKLISLGNEYQVFIKSIDKNCIKIFIRETKRVSSLSDTPSFSSERIDYVSFTPPELVHRKEEFEIEPEQEEE</sequence>
<dbReference type="PROSITE" id="PS50005">
    <property type="entry name" value="TPR"/>
    <property type="match status" value="1"/>
</dbReference>
<dbReference type="SMART" id="SM00028">
    <property type="entry name" value="TPR"/>
    <property type="match status" value="1"/>
</dbReference>
<dbReference type="InterPro" id="IPR011990">
    <property type="entry name" value="TPR-like_helical_dom_sf"/>
</dbReference>